<evidence type="ECO:0000313" key="6">
    <source>
        <dbReference type="Proteomes" id="UP000230731"/>
    </source>
</evidence>
<evidence type="ECO:0000256" key="1">
    <source>
        <dbReference type="ARBA" id="ARBA00006640"/>
    </source>
</evidence>
<protein>
    <recommendedName>
        <fullName evidence="4">Small ribosomal subunit protein bS21</fullName>
    </recommendedName>
</protein>
<dbReference type="Proteomes" id="UP000230731">
    <property type="component" value="Unassembled WGS sequence"/>
</dbReference>
<reference evidence="6" key="1">
    <citation type="submission" date="2017-09" db="EMBL/GenBank/DDBJ databases">
        <title>Depth-based differentiation of microbial function through sediment-hosted aquifers and enrichment of novel symbionts in the deep terrestrial subsurface.</title>
        <authorList>
            <person name="Probst A.J."/>
            <person name="Ladd B."/>
            <person name="Jarett J.K."/>
            <person name="Geller-Mcgrath D.E."/>
            <person name="Sieber C.M.K."/>
            <person name="Emerson J.B."/>
            <person name="Anantharaman K."/>
            <person name="Thomas B.C."/>
            <person name="Malmstrom R."/>
            <person name="Stieglmeier M."/>
            <person name="Klingl A."/>
            <person name="Woyke T."/>
            <person name="Ryan C.M."/>
            <person name="Banfield J.F."/>
        </authorList>
    </citation>
    <scope>NUCLEOTIDE SEQUENCE [LARGE SCALE GENOMIC DNA]</scope>
</reference>
<dbReference type="GO" id="GO:0003735">
    <property type="term" value="F:structural constituent of ribosome"/>
    <property type="evidence" value="ECO:0007669"/>
    <property type="project" value="InterPro"/>
</dbReference>
<gene>
    <name evidence="5" type="primary">rpsU</name>
    <name evidence="5" type="ORF">COT71_00175</name>
</gene>
<evidence type="ECO:0000256" key="2">
    <source>
        <dbReference type="ARBA" id="ARBA00022980"/>
    </source>
</evidence>
<sequence>MVEVYKRDNESTESLLRRFSRVVQQSGVLLQAKKVRFHTRKKGRRKMREDAIRRVQMQTERERLIKLGEIDEFAPPQGRGGRGRWSRS</sequence>
<evidence type="ECO:0000256" key="4">
    <source>
        <dbReference type="ARBA" id="ARBA00035135"/>
    </source>
</evidence>
<proteinExistence type="inferred from homology"/>
<accession>A0A2M6X0K3</accession>
<dbReference type="AlphaFoldDB" id="A0A2M6X0K3"/>
<organism evidence="5 6">
    <name type="scientific">Candidatus Andersenbacteria bacterium CG10_big_fil_rev_8_21_14_0_10_54_11</name>
    <dbReference type="NCBI Taxonomy" id="1974485"/>
    <lineage>
        <taxon>Bacteria</taxon>
        <taxon>Candidatus Anderseniibacteriota</taxon>
    </lineage>
</organism>
<comment type="caution">
    <text evidence="5">The sequence shown here is derived from an EMBL/GenBank/DDBJ whole genome shotgun (WGS) entry which is preliminary data.</text>
</comment>
<dbReference type="EMBL" id="PEZP01000002">
    <property type="protein sequence ID" value="PIT98538.1"/>
    <property type="molecule type" value="Genomic_DNA"/>
</dbReference>
<dbReference type="NCBIfam" id="TIGR00030">
    <property type="entry name" value="S21p"/>
    <property type="match status" value="1"/>
</dbReference>
<comment type="similarity">
    <text evidence="1">Belongs to the bacterial ribosomal protein bS21 family.</text>
</comment>
<evidence type="ECO:0000313" key="5">
    <source>
        <dbReference type="EMBL" id="PIT98538.1"/>
    </source>
</evidence>
<keyword evidence="2 5" id="KW-0689">Ribosomal protein</keyword>
<dbReference type="GO" id="GO:0006412">
    <property type="term" value="P:translation"/>
    <property type="evidence" value="ECO:0007669"/>
    <property type="project" value="InterPro"/>
</dbReference>
<dbReference type="GO" id="GO:0005840">
    <property type="term" value="C:ribosome"/>
    <property type="evidence" value="ECO:0007669"/>
    <property type="project" value="UniProtKB-KW"/>
</dbReference>
<evidence type="ECO:0000256" key="3">
    <source>
        <dbReference type="ARBA" id="ARBA00023274"/>
    </source>
</evidence>
<name>A0A2M6X0K3_9BACT</name>
<dbReference type="Pfam" id="PF01165">
    <property type="entry name" value="Ribosomal_S21"/>
    <property type="match status" value="1"/>
</dbReference>
<keyword evidence="3" id="KW-0687">Ribonucleoprotein</keyword>
<dbReference type="InterPro" id="IPR001911">
    <property type="entry name" value="Ribosomal_bS21"/>
</dbReference>
<dbReference type="GO" id="GO:1990904">
    <property type="term" value="C:ribonucleoprotein complex"/>
    <property type="evidence" value="ECO:0007669"/>
    <property type="project" value="UniProtKB-KW"/>
</dbReference>